<feature type="domain" description="Amphi-Trp" evidence="1">
    <location>
        <begin position="4"/>
        <end position="71"/>
    </location>
</feature>
<evidence type="ECO:0000259" key="1">
    <source>
        <dbReference type="Pfam" id="PF20068"/>
    </source>
</evidence>
<dbReference type="Pfam" id="PF20068">
    <property type="entry name" value="Amphi-Trp"/>
    <property type="match status" value="1"/>
</dbReference>
<gene>
    <name evidence="2" type="ORF">C4K88_04970</name>
</gene>
<evidence type="ECO:0000313" key="3">
    <source>
        <dbReference type="Proteomes" id="UP000239297"/>
    </source>
</evidence>
<accession>A0A2S5IZS2</accession>
<dbReference type="OrthoDB" id="7068983at2"/>
<dbReference type="RefSeq" id="WP_104120526.1">
    <property type="nucleotide sequence ID" value="NZ_PRKW01000002.1"/>
</dbReference>
<dbReference type="EMBL" id="PRKW01000002">
    <property type="protein sequence ID" value="PPB50033.1"/>
    <property type="molecule type" value="Genomic_DNA"/>
</dbReference>
<dbReference type="Proteomes" id="UP000239297">
    <property type="component" value="Unassembled WGS sequence"/>
</dbReference>
<keyword evidence="3" id="KW-1185">Reference proteome</keyword>
<proteinExistence type="predicted"/>
<evidence type="ECO:0000313" key="2">
    <source>
        <dbReference type="EMBL" id="PPB50033.1"/>
    </source>
</evidence>
<name>A0A2S5IZS2_9MICC</name>
<sequence>MDIELEKKQTLRREEAAQQLRDIADELASGNEINMEQNGLQFTVKVPDEVTMKVEVEIEDDEREFEIKLSW</sequence>
<protein>
    <submittedName>
        <fullName evidence="2">Amphi-Trp domain-containing protein</fullName>
    </submittedName>
</protein>
<dbReference type="NCBIfam" id="TIGR04354">
    <property type="entry name" value="amphi-Trp"/>
    <property type="match status" value="1"/>
</dbReference>
<dbReference type="AlphaFoldDB" id="A0A2S5IZS2"/>
<organism evidence="2 3">
    <name type="scientific">Arthrobacter pityocampae</name>
    <dbReference type="NCBI Taxonomy" id="547334"/>
    <lineage>
        <taxon>Bacteria</taxon>
        <taxon>Bacillati</taxon>
        <taxon>Actinomycetota</taxon>
        <taxon>Actinomycetes</taxon>
        <taxon>Micrococcales</taxon>
        <taxon>Micrococcaceae</taxon>
        <taxon>Arthrobacter</taxon>
    </lineage>
</organism>
<reference evidence="2 3" key="1">
    <citation type="journal article" date="2014" name="Int. J. Syst. Evol. Microbiol.">
        <title>Arthrobacter pityocampae sp. nov., isolated from Thaumetopoea pityocampa (Lep., Thaumetopoeidae).</title>
        <authorList>
            <person name="Ince I.A."/>
            <person name="Demirbag Z."/>
            <person name="Kati H."/>
        </authorList>
    </citation>
    <scope>NUCLEOTIDE SEQUENCE [LARGE SCALE GENOMIC DNA]</scope>
    <source>
        <strain evidence="2 3">Tp2</strain>
    </source>
</reference>
<comment type="caution">
    <text evidence="2">The sequence shown here is derived from an EMBL/GenBank/DDBJ whole genome shotgun (WGS) entry which is preliminary data.</text>
</comment>
<dbReference type="InterPro" id="IPR027598">
    <property type="entry name" value="Amphi-Trp_dom"/>
</dbReference>